<dbReference type="GO" id="GO:0006508">
    <property type="term" value="P:proteolysis"/>
    <property type="evidence" value="ECO:0007669"/>
    <property type="project" value="UniProtKB-KW"/>
</dbReference>
<dbReference type="InterPro" id="IPR035952">
    <property type="entry name" value="Rhomboid-like_sf"/>
</dbReference>
<keyword evidence="5 7" id="KW-1133">Transmembrane helix</keyword>
<keyword evidence="3 7" id="KW-0812">Transmembrane</keyword>
<dbReference type="PANTHER" id="PTHR43731:SF14">
    <property type="entry name" value="PRESENILIN-ASSOCIATED RHOMBOID-LIKE PROTEIN, MITOCHONDRIAL"/>
    <property type="match status" value="1"/>
</dbReference>
<dbReference type="GO" id="GO:0016020">
    <property type="term" value="C:membrane"/>
    <property type="evidence" value="ECO:0007669"/>
    <property type="project" value="UniProtKB-SubCell"/>
</dbReference>
<evidence type="ECO:0000256" key="4">
    <source>
        <dbReference type="ARBA" id="ARBA00022801"/>
    </source>
</evidence>
<feature type="transmembrane region" description="Helical" evidence="7">
    <location>
        <begin position="132"/>
        <end position="150"/>
    </location>
</feature>
<evidence type="ECO:0000256" key="7">
    <source>
        <dbReference type="SAM" id="Phobius"/>
    </source>
</evidence>
<reference evidence="10" key="2">
    <citation type="journal article" date="2021" name="PeerJ">
        <title>Extensive microbial diversity within the chicken gut microbiome revealed by metagenomics and culture.</title>
        <authorList>
            <person name="Gilroy R."/>
            <person name="Ravi A."/>
            <person name="Getino M."/>
            <person name="Pursley I."/>
            <person name="Horton D.L."/>
            <person name="Alikhan N.F."/>
            <person name="Baker D."/>
            <person name="Gharbi K."/>
            <person name="Hall N."/>
            <person name="Watson M."/>
            <person name="Adriaenssens E.M."/>
            <person name="Foster-Nyarko E."/>
            <person name="Jarju S."/>
            <person name="Secka A."/>
            <person name="Antonio M."/>
            <person name="Oren A."/>
            <person name="Chaudhuri R.R."/>
            <person name="La Ragione R."/>
            <person name="Hildebrand F."/>
            <person name="Pallen M.J."/>
        </authorList>
    </citation>
    <scope>NUCLEOTIDE SEQUENCE</scope>
    <source>
        <strain evidence="10">6919</strain>
    </source>
</reference>
<dbReference type="InterPro" id="IPR050925">
    <property type="entry name" value="Rhomboid_protease_S54"/>
</dbReference>
<feature type="transmembrane region" description="Helical" evidence="7">
    <location>
        <begin position="78"/>
        <end position="96"/>
    </location>
</feature>
<dbReference type="InterPro" id="IPR022764">
    <property type="entry name" value="Peptidase_S54_rhomboid_dom"/>
</dbReference>
<evidence type="ECO:0000256" key="1">
    <source>
        <dbReference type="ARBA" id="ARBA00004141"/>
    </source>
</evidence>
<dbReference type="Proteomes" id="UP000823598">
    <property type="component" value="Unassembled WGS sequence"/>
</dbReference>
<protein>
    <submittedName>
        <fullName evidence="10">Rhomboid family intramembrane serine protease</fullName>
    </submittedName>
</protein>
<dbReference type="AlphaFoldDB" id="A0A9D9IT33"/>
<dbReference type="Pfam" id="PF01694">
    <property type="entry name" value="Rhomboid"/>
    <property type="match status" value="1"/>
</dbReference>
<dbReference type="Pfam" id="PF20216">
    <property type="entry name" value="DUF6576"/>
    <property type="match status" value="1"/>
</dbReference>
<accession>A0A9D9IT33</accession>
<comment type="similarity">
    <text evidence="2">Belongs to the peptidase S54 family.</text>
</comment>
<feature type="transmembrane region" description="Helical" evidence="7">
    <location>
        <begin position="21"/>
        <end position="42"/>
    </location>
</feature>
<evidence type="ECO:0000313" key="10">
    <source>
        <dbReference type="EMBL" id="MBO8477148.1"/>
    </source>
</evidence>
<organism evidence="10 11">
    <name type="scientific">Candidatus Limisoma faecipullorum</name>
    <dbReference type="NCBI Taxonomy" id="2840854"/>
    <lineage>
        <taxon>Bacteria</taxon>
        <taxon>Pseudomonadati</taxon>
        <taxon>Bacteroidota</taxon>
        <taxon>Bacteroidia</taxon>
        <taxon>Bacteroidales</taxon>
        <taxon>Candidatus Limisoma</taxon>
    </lineage>
</organism>
<feature type="transmembrane region" description="Helical" evidence="7">
    <location>
        <begin position="191"/>
        <end position="211"/>
    </location>
</feature>
<dbReference type="Gene3D" id="1.20.1540.10">
    <property type="entry name" value="Rhomboid-like"/>
    <property type="match status" value="1"/>
</dbReference>
<dbReference type="SUPFAM" id="SSF144091">
    <property type="entry name" value="Rhomboid-like"/>
    <property type="match status" value="1"/>
</dbReference>
<gene>
    <name evidence="10" type="ORF">IAB88_09170</name>
</gene>
<evidence type="ECO:0000259" key="9">
    <source>
        <dbReference type="Pfam" id="PF20216"/>
    </source>
</evidence>
<feature type="domain" description="Peptidase S54 rhomboid" evidence="8">
    <location>
        <begin position="66"/>
        <end position="205"/>
    </location>
</feature>
<evidence type="ECO:0000256" key="3">
    <source>
        <dbReference type="ARBA" id="ARBA00022692"/>
    </source>
</evidence>
<proteinExistence type="inferred from homology"/>
<evidence type="ECO:0000256" key="2">
    <source>
        <dbReference type="ARBA" id="ARBA00009045"/>
    </source>
</evidence>
<keyword evidence="4" id="KW-0378">Hydrolase</keyword>
<dbReference type="InterPro" id="IPR046483">
    <property type="entry name" value="DUF6576"/>
</dbReference>
<feature type="domain" description="DUF6576" evidence="9">
    <location>
        <begin position="237"/>
        <end position="274"/>
    </location>
</feature>
<name>A0A9D9IT33_9BACT</name>
<evidence type="ECO:0000259" key="8">
    <source>
        <dbReference type="Pfam" id="PF01694"/>
    </source>
</evidence>
<feature type="transmembrane region" description="Helical" evidence="7">
    <location>
        <begin position="105"/>
        <end position="126"/>
    </location>
</feature>
<dbReference type="EMBL" id="JADIMC010000108">
    <property type="protein sequence ID" value="MBO8477148.1"/>
    <property type="molecule type" value="Genomic_DNA"/>
</dbReference>
<evidence type="ECO:0000256" key="5">
    <source>
        <dbReference type="ARBA" id="ARBA00022989"/>
    </source>
</evidence>
<evidence type="ECO:0000313" key="11">
    <source>
        <dbReference type="Proteomes" id="UP000823598"/>
    </source>
</evidence>
<keyword evidence="6 7" id="KW-0472">Membrane</keyword>
<dbReference type="GO" id="GO:0004252">
    <property type="term" value="F:serine-type endopeptidase activity"/>
    <property type="evidence" value="ECO:0007669"/>
    <property type="project" value="InterPro"/>
</dbReference>
<comment type="subcellular location">
    <subcellularLocation>
        <location evidence="1">Membrane</location>
        <topology evidence="1">Multi-pass membrane protein</topology>
    </subcellularLocation>
</comment>
<keyword evidence="10" id="KW-0645">Protease</keyword>
<feature type="transmembrane region" description="Helical" evidence="7">
    <location>
        <begin position="157"/>
        <end position="179"/>
    </location>
</feature>
<sequence>MADTINRIKAFFMGKSILVRFVLINVAVFIAVHIAALCISVAEIDLSLIRWLELPPVFMDALTLPWTFITYMFTHYDIWHILFNLLWLYCFGLVFLDHFSERDFIIAYFSGGIAGAIFYLSANAIFPQIASNGLLGASAAVLSIAAATVTRAPNYHINLILIGMVKIKWIAVACIAIALLTVGTHNIGGHIAHIGGIAAGIIFAIGCKYGWWHKQTRKRKAVILKPLHRQSVSEASAREEAEKELDKLLIKVKQSGYNSLSEKEKQKLSDLSKKI</sequence>
<evidence type="ECO:0000256" key="6">
    <source>
        <dbReference type="ARBA" id="ARBA00023136"/>
    </source>
</evidence>
<dbReference type="PANTHER" id="PTHR43731">
    <property type="entry name" value="RHOMBOID PROTEASE"/>
    <property type="match status" value="1"/>
</dbReference>
<reference evidence="10" key="1">
    <citation type="submission" date="2020-10" db="EMBL/GenBank/DDBJ databases">
        <authorList>
            <person name="Gilroy R."/>
        </authorList>
    </citation>
    <scope>NUCLEOTIDE SEQUENCE</scope>
    <source>
        <strain evidence="10">6919</strain>
    </source>
</reference>
<comment type="caution">
    <text evidence="10">The sequence shown here is derived from an EMBL/GenBank/DDBJ whole genome shotgun (WGS) entry which is preliminary data.</text>
</comment>